<dbReference type="Gene3D" id="3.40.50.1820">
    <property type="entry name" value="alpha/beta hydrolase"/>
    <property type="match status" value="1"/>
</dbReference>
<organism evidence="3 4">
    <name type="scientific">Spirosoma validum</name>
    <dbReference type="NCBI Taxonomy" id="2771355"/>
    <lineage>
        <taxon>Bacteria</taxon>
        <taxon>Pseudomonadati</taxon>
        <taxon>Bacteroidota</taxon>
        <taxon>Cytophagia</taxon>
        <taxon>Cytophagales</taxon>
        <taxon>Cytophagaceae</taxon>
        <taxon>Spirosoma</taxon>
    </lineage>
</organism>
<name>A0A927B806_9BACT</name>
<dbReference type="Pfam" id="PF12146">
    <property type="entry name" value="Hydrolase_4"/>
    <property type="match status" value="1"/>
</dbReference>
<dbReference type="PANTHER" id="PTHR43798">
    <property type="entry name" value="MONOACYLGLYCEROL LIPASE"/>
    <property type="match status" value="1"/>
</dbReference>
<accession>A0A927B806</accession>
<sequence length="350" mass="38717">MKRFFIITGLLVAVMGVGYLLGPSAHSDAIKNEPITLDPDLVKLEASLDESERNAGLRPDNEARIVWADSLRKIKTPYSIVYIPGFSATWAEGDPVHKQIARHFGCNLYLARTAEHGVDSPDALKELTPSSYAASAERALAIGKSLGEKVIVMGTSAGGMLALYLAAHHPEIDGLVLYSPCIAVANPAMKLVTKPWGKQILDQVFPGEHVVNSYDKPGRIRYWLPKYHSNGLITLQTMLDEFMTPEQFQQVKQPVFMGYYYKDEEHQDNVVSVPAMLEMFDQLGTPASKKEKVDFPNAGAHVIASHFTSDDVSGVYQHTEKFMRDVLKLPPAPEPTSVVALRRNDDPTKK</sequence>
<dbReference type="RefSeq" id="WP_191042780.1">
    <property type="nucleotide sequence ID" value="NZ_JACXAA010000018.1"/>
</dbReference>
<feature type="domain" description="Serine aminopeptidase S33" evidence="2">
    <location>
        <begin position="147"/>
        <end position="214"/>
    </location>
</feature>
<reference evidence="3" key="1">
    <citation type="submission" date="2020-09" db="EMBL/GenBank/DDBJ databases">
        <authorList>
            <person name="Kim M.K."/>
        </authorList>
    </citation>
    <scope>NUCLEOTIDE SEQUENCE</scope>
    <source>
        <strain evidence="3">BT704</strain>
    </source>
</reference>
<comment type="caution">
    <text evidence="3">The sequence shown here is derived from an EMBL/GenBank/DDBJ whole genome shotgun (WGS) entry which is preliminary data.</text>
</comment>
<evidence type="ECO:0000256" key="1">
    <source>
        <dbReference type="ARBA" id="ARBA00022801"/>
    </source>
</evidence>
<dbReference type="InterPro" id="IPR022742">
    <property type="entry name" value="Hydrolase_4"/>
</dbReference>
<dbReference type="GO" id="GO:0016787">
    <property type="term" value="F:hydrolase activity"/>
    <property type="evidence" value="ECO:0007669"/>
    <property type="project" value="UniProtKB-KW"/>
</dbReference>
<dbReference type="Proteomes" id="UP000653797">
    <property type="component" value="Unassembled WGS sequence"/>
</dbReference>
<keyword evidence="1 3" id="KW-0378">Hydrolase</keyword>
<dbReference type="EMBL" id="JACXAA010000018">
    <property type="protein sequence ID" value="MBD2757155.1"/>
    <property type="molecule type" value="Genomic_DNA"/>
</dbReference>
<gene>
    <name evidence="3" type="ORF">IC230_30030</name>
</gene>
<evidence type="ECO:0000313" key="3">
    <source>
        <dbReference type="EMBL" id="MBD2757155.1"/>
    </source>
</evidence>
<dbReference type="PANTHER" id="PTHR43798:SF31">
    <property type="entry name" value="AB HYDROLASE SUPERFAMILY PROTEIN YCLE"/>
    <property type="match status" value="1"/>
</dbReference>
<dbReference type="InterPro" id="IPR029058">
    <property type="entry name" value="AB_hydrolase_fold"/>
</dbReference>
<proteinExistence type="predicted"/>
<dbReference type="GO" id="GO:0016020">
    <property type="term" value="C:membrane"/>
    <property type="evidence" value="ECO:0007669"/>
    <property type="project" value="TreeGrafter"/>
</dbReference>
<dbReference type="InterPro" id="IPR050266">
    <property type="entry name" value="AB_hydrolase_sf"/>
</dbReference>
<evidence type="ECO:0000259" key="2">
    <source>
        <dbReference type="Pfam" id="PF12146"/>
    </source>
</evidence>
<evidence type="ECO:0000313" key="4">
    <source>
        <dbReference type="Proteomes" id="UP000653797"/>
    </source>
</evidence>
<protein>
    <submittedName>
        <fullName evidence="3">Alpha/beta hydrolase</fullName>
    </submittedName>
</protein>
<dbReference type="AlphaFoldDB" id="A0A927B806"/>
<dbReference type="SUPFAM" id="SSF53474">
    <property type="entry name" value="alpha/beta-Hydrolases"/>
    <property type="match status" value="1"/>
</dbReference>
<keyword evidence="4" id="KW-1185">Reference proteome</keyword>